<dbReference type="Proteomes" id="UP000095746">
    <property type="component" value="Unassembled WGS sequence"/>
</dbReference>
<dbReference type="Gene3D" id="1.10.8.200">
    <property type="entry name" value="Replisome organizer (g39p helicase loader/inhibitor protein)"/>
    <property type="match status" value="1"/>
</dbReference>
<protein>
    <recommendedName>
        <fullName evidence="3">Replicative helicase inhibitor G39P N-terminal domain-containing protein</fullName>
    </recommendedName>
</protein>
<name>A0A174E8W5_FLAPL</name>
<evidence type="ECO:0008006" key="3">
    <source>
        <dbReference type="Google" id="ProtNLM"/>
    </source>
</evidence>
<sequence>MTREDTDNLFKLLAIFRPNDPRAEDTTLKSAWALVLEPYAVEDVRAAVAAYFREKKFWPDVTDISSRCPPLPQMPHQPPPLTGGYIDHAVEALRERWQELRRQCRATGVPGTWEEAKKSGLTWAAWMEILDERGLGL</sequence>
<dbReference type="AlphaFoldDB" id="A0A174E8W5"/>
<reference evidence="1 2" key="1">
    <citation type="submission" date="2015-09" db="EMBL/GenBank/DDBJ databases">
        <authorList>
            <consortium name="Pathogen Informatics"/>
        </authorList>
    </citation>
    <scope>NUCLEOTIDE SEQUENCE [LARGE SCALE GENOMIC DNA]</scope>
    <source>
        <strain evidence="1 2">2789STDY5608854</strain>
    </source>
</reference>
<evidence type="ECO:0000313" key="2">
    <source>
        <dbReference type="Proteomes" id="UP000095746"/>
    </source>
</evidence>
<proteinExistence type="predicted"/>
<accession>A0A174E8W5</accession>
<organism evidence="1 2">
    <name type="scientific">Flavonifractor plautii</name>
    <name type="common">Fusobacterium plautii</name>
    <dbReference type="NCBI Taxonomy" id="292800"/>
    <lineage>
        <taxon>Bacteria</taxon>
        <taxon>Bacillati</taxon>
        <taxon>Bacillota</taxon>
        <taxon>Clostridia</taxon>
        <taxon>Eubacteriales</taxon>
        <taxon>Oscillospiraceae</taxon>
        <taxon>Flavonifractor</taxon>
    </lineage>
</organism>
<evidence type="ECO:0000313" key="1">
    <source>
        <dbReference type="EMBL" id="CUO32430.1"/>
    </source>
</evidence>
<gene>
    <name evidence="1" type="ORF">ERS852411_01345</name>
</gene>
<dbReference type="EMBL" id="CYZT01000074">
    <property type="protein sequence ID" value="CUO32430.1"/>
    <property type="molecule type" value="Genomic_DNA"/>
</dbReference>